<reference evidence="2" key="1">
    <citation type="submission" date="2023-03" db="EMBL/GenBank/DDBJ databases">
        <title>Massive genome expansion in bonnet fungi (Mycena s.s.) driven by repeated elements and novel gene families across ecological guilds.</title>
        <authorList>
            <consortium name="Lawrence Berkeley National Laboratory"/>
            <person name="Harder C.B."/>
            <person name="Miyauchi S."/>
            <person name="Viragh M."/>
            <person name="Kuo A."/>
            <person name="Thoen E."/>
            <person name="Andreopoulos B."/>
            <person name="Lu D."/>
            <person name="Skrede I."/>
            <person name="Drula E."/>
            <person name="Henrissat B."/>
            <person name="Morin E."/>
            <person name="Kohler A."/>
            <person name="Barry K."/>
            <person name="LaButti K."/>
            <person name="Morin E."/>
            <person name="Salamov A."/>
            <person name="Lipzen A."/>
            <person name="Mereny Z."/>
            <person name="Hegedus B."/>
            <person name="Baldrian P."/>
            <person name="Stursova M."/>
            <person name="Weitz H."/>
            <person name="Taylor A."/>
            <person name="Grigoriev I.V."/>
            <person name="Nagy L.G."/>
            <person name="Martin F."/>
            <person name="Kauserud H."/>
        </authorList>
    </citation>
    <scope>NUCLEOTIDE SEQUENCE</scope>
    <source>
        <strain evidence="2">CBHHK067</strain>
    </source>
</reference>
<proteinExistence type="predicted"/>
<protein>
    <submittedName>
        <fullName evidence="2">Uncharacterized protein</fullName>
    </submittedName>
</protein>
<name>A0AAD7CDK0_MYCRO</name>
<accession>A0AAD7CDK0</accession>
<organism evidence="2 3">
    <name type="scientific">Mycena rosella</name>
    <name type="common">Pink bonnet</name>
    <name type="synonym">Agaricus rosellus</name>
    <dbReference type="NCBI Taxonomy" id="1033263"/>
    <lineage>
        <taxon>Eukaryota</taxon>
        <taxon>Fungi</taxon>
        <taxon>Dikarya</taxon>
        <taxon>Basidiomycota</taxon>
        <taxon>Agaricomycotina</taxon>
        <taxon>Agaricomycetes</taxon>
        <taxon>Agaricomycetidae</taxon>
        <taxon>Agaricales</taxon>
        <taxon>Marasmiineae</taxon>
        <taxon>Mycenaceae</taxon>
        <taxon>Mycena</taxon>
    </lineage>
</organism>
<evidence type="ECO:0000313" key="3">
    <source>
        <dbReference type="Proteomes" id="UP001221757"/>
    </source>
</evidence>
<sequence>MLSPQDLLWNAIKSFQASSAKDAEAEAVCEQIFGRTIDLPRWAIKSSHASGAKCVATEAICEQERCSTMLSPQDLLCNAIKSFQTSGAKIAEAEAVCEQIFGKTIDLLRNAIKSFHTSGMTGVAAEAVCEQQFGSNMISTEMFDDMESTWAPPDNPVFKLTPDSFDIQARQLYTDIGNPVVDLHNFWVVYADLLNAFVSQPLDETFHDDLAAADDHFEVPMDLIPNQQNLPHGLNVVGSGGYEYLDGLTVPPGEELDESIDPREYASFTDEEEEAD</sequence>
<gene>
    <name evidence="2" type="ORF">B0H17DRAFT_1338992</name>
</gene>
<dbReference type="AlphaFoldDB" id="A0AAD7CDK0"/>
<keyword evidence="3" id="KW-1185">Reference proteome</keyword>
<evidence type="ECO:0000313" key="2">
    <source>
        <dbReference type="EMBL" id="KAJ7645770.1"/>
    </source>
</evidence>
<feature type="region of interest" description="Disordered" evidence="1">
    <location>
        <begin position="250"/>
        <end position="276"/>
    </location>
</feature>
<evidence type="ECO:0000256" key="1">
    <source>
        <dbReference type="SAM" id="MobiDB-lite"/>
    </source>
</evidence>
<dbReference type="Proteomes" id="UP001221757">
    <property type="component" value="Unassembled WGS sequence"/>
</dbReference>
<comment type="caution">
    <text evidence="2">The sequence shown here is derived from an EMBL/GenBank/DDBJ whole genome shotgun (WGS) entry which is preliminary data.</text>
</comment>
<dbReference type="EMBL" id="JARKIE010000393">
    <property type="protein sequence ID" value="KAJ7645770.1"/>
    <property type="molecule type" value="Genomic_DNA"/>
</dbReference>